<proteinExistence type="predicted"/>
<dbReference type="Proteomes" id="UP000584670">
    <property type="component" value="Unassembled WGS sequence"/>
</dbReference>
<evidence type="ECO:0000259" key="1">
    <source>
        <dbReference type="Pfam" id="PF05598"/>
    </source>
</evidence>
<feature type="domain" description="Transposase InsH N-terminal" evidence="1">
    <location>
        <begin position="26"/>
        <end position="93"/>
    </location>
</feature>
<dbReference type="Pfam" id="PF05598">
    <property type="entry name" value="DUF772"/>
    <property type="match status" value="1"/>
</dbReference>
<protein>
    <submittedName>
        <fullName evidence="2">Transposase</fullName>
    </submittedName>
</protein>
<dbReference type="InterPro" id="IPR008490">
    <property type="entry name" value="Transposase_InsH_N"/>
</dbReference>
<evidence type="ECO:0000313" key="2">
    <source>
        <dbReference type="EMBL" id="MBC2904745.1"/>
    </source>
</evidence>
<gene>
    <name evidence="2" type="ORF">H4N64_24740</name>
</gene>
<organism evidence="2 3">
    <name type="scientific">Streptomyces cupreus</name>
    <dbReference type="NCBI Taxonomy" id="2759956"/>
    <lineage>
        <taxon>Bacteria</taxon>
        <taxon>Bacillati</taxon>
        <taxon>Actinomycetota</taxon>
        <taxon>Actinomycetes</taxon>
        <taxon>Kitasatosporales</taxon>
        <taxon>Streptomycetaceae</taxon>
        <taxon>Streptomyces</taxon>
    </lineage>
</organism>
<dbReference type="EMBL" id="JACMSF010000029">
    <property type="protein sequence ID" value="MBC2904745.1"/>
    <property type="molecule type" value="Genomic_DNA"/>
</dbReference>
<sequence>MIEVSLRPRLPDEVPAQTAEVARLAFPKGCLCMRIREALGLFADEDFVDLFPLRGQPAWPPRQLALVSVLQFVEGLSDRQAAAAVRGRIDWRRRR</sequence>
<reference evidence="2 3" key="1">
    <citation type="submission" date="2020-08" db="EMBL/GenBank/DDBJ databases">
        <title>Streptomyces sp. PSKA01 genome sequencing and assembly.</title>
        <authorList>
            <person name="Mandal S."/>
            <person name="Maiti P.K."/>
            <person name="Das P."/>
        </authorList>
    </citation>
    <scope>NUCLEOTIDE SEQUENCE [LARGE SCALE GENOMIC DNA]</scope>
    <source>
        <strain evidence="2 3">PSKA01</strain>
    </source>
</reference>
<dbReference type="AlphaFoldDB" id="A0A7X1J6Z0"/>
<keyword evidence="3" id="KW-1185">Reference proteome</keyword>
<accession>A0A7X1J6Z0</accession>
<name>A0A7X1J6Z0_9ACTN</name>
<evidence type="ECO:0000313" key="3">
    <source>
        <dbReference type="Proteomes" id="UP000584670"/>
    </source>
</evidence>
<comment type="caution">
    <text evidence="2">The sequence shown here is derived from an EMBL/GenBank/DDBJ whole genome shotgun (WGS) entry which is preliminary data.</text>
</comment>